<evidence type="ECO:0000313" key="4">
    <source>
        <dbReference type="EMBL" id="CEL93751.1"/>
    </source>
</evidence>
<feature type="region of interest" description="Disordered" evidence="2">
    <location>
        <begin position="1899"/>
        <end position="1929"/>
    </location>
</feature>
<name>A0A0G4EDG4_VITBC</name>
<feature type="domain" description="EF-hand" evidence="3">
    <location>
        <begin position="1321"/>
        <end position="1356"/>
    </location>
</feature>
<feature type="domain" description="EF-hand" evidence="3">
    <location>
        <begin position="303"/>
        <end position="338"/>
    </location>
</feature>
<dbReference type="InterPro" id="IPR052591">
    <property type="entry name" value="CML21-like"/>
</dbReference>
<reference evidence="4 5" key="1">
    <citation type="submission" date="2014-11" db="EMBL/GenBank/DDBJ databases">
        <authorList>
            <person name="Zhu J."/>
            <person name="Qi W."/>
            <person name="Song R."/>
        </authorList>
    </citation>
    <scope>NUCLEOTIDE SEQUENCE [LARGE SCALE GENOMIC DNA]</scope>
</reference>
<evidence type="ECO:0000313" key="5">
    <source>
        <dbReference type="Proteomes" id="UP000041254"/>
    </source>
</evidence>
<feature type="compositionally biased region" description="Low complexity" evidence="2">
    <location>
        <begin position="938"/>
        <end position="947"/>
    </location>
</feature>
<dbReference type="InParanoid" id="A0A0G4EDG4"/>
<dbReference type="InterPro" id="IPR002048">
    <property type="entry name" value="EF_hand_dom"/>
</dbReference>
<feature type="region of interest" description="Disordered" evidence="2">
    <location>
        <begin position="1718"/>
        <end position="1737"/>
    </location>
</feature>
<feature type="domain" description="EF-hand" evidence="3">
    <location>
        <begin position="1585"/>
        <end position="1620"/>
    </location>
</feature>
<keyword evidence="5" id="KW-1185">Reference proteome</keyword>
<gene>
    <name evidence="4" type="ORF">Vbra_7088</name>
</gene>
<dbReference type="SMART" id="SM00054">
    <property type="entry name" value="EFh"/>
    <property type="match status" value="10"/>
</dbReference>
<accession>A0A0G4EDG4</accession>
<feature type="domain" description="EF-hand" evidence="3">
    <location>
        <begin position="1475"/>
        <end position="1510"/>
    </location>
</feature>
<dbReference type="SUPFAM" id="SSF47473">
    <property type="entry name" value="EF-hand"/>
    <property type="match status" value="6"/>
</dbReference>
<dbReference type="VEuPathDB" id="CryptoDB:Vbra_7088"/>
<proteinExistence type="predicted"/>
<dbReference type="CDD" id="cd00051">
    <property type="entry name" value="EFh"/>
    <property type="match status" value="2"/>
</dbReference>
<dbReference type="InterPro" id="IPR011992">
    <property type="entry name" value="EF-hand-dom_pair"/>
</dbReference>
<feature type="domain" description="EF-hand" evidence="3">
    <location>
        <begin position="133"/>
        <end position="168"/>
    </location>
</feature>
<dbReference type="GO" id="GO:0005509">
    <property type="term" value="F:calcium ion binding"/>
    <property type="evidence" value="ECO:0007669"/>
    <property type="project" value="InterPro"/>
</dbReference>
<feature type="domain" description="EF-hand" evidence="3">
    <location>
        <begin position="515"/>
        <end position="550"/>
    </location>
</feature>
<evidence type="ECO:0000259" key="3">
    <source>
        <dbReference type="PROSITE" id="PS50222"/>
    </source>
</evidence>
<keyword evidence="1" id="KW-0106">Calcium</keyword>
<feature type="region of interest" description="Disordered" evidence="2">
    <location>
        <begin position="921"/>
        <end position="947"/>
    </location>
</feature>
<organism evidence="4 5">
    <name type="scientific">Vitrella brassicaformis (strain CCMP3155)</name>
    <dbReference type="NCBI Taxonomy" id="1169540"/>
    <lineage>
        <taxon>Eukaryota</taxon>
        <taxon>Sar</taxon>
        <taxon>Alveolata</taxon>
        <taxon>Colpodellida</taxon>
        <taxon>Vitrellaceae</taxon>
        <taxon>Vitrella</taxon>
    </lineage>
</organism>
<dbReference type="InterPro" id="IPR018247">
    <property type="entry name" value="EF_Hand_1_Ca_BS"/>
</dbReference>
<dbReference type="EMBL" id="CDMY01000189">
    <property type="protein sequence ID" value="CEL93751.1"/>
    <property type="molecule type" value="Genomic_DNA"/>
</dbReference>
<dbReference type="PROSITE" id="PS00018">
    <property type="entry name" value="EF_HAND_1"/>
    <property type="match status" value="3"/>
</dbReference>
<dbReference type="Pfam" id="PF13202">
    <property type="entry name" value="EF-hand_5"/>
    <property type="match status" value="2"/>
</dbReference>
<protein>
    <recommendedName>
        <fullName evidence="3">EF-hand domain-containing protein</fullName>
    </recommendedName>
</protein>
<dbReference type="PROSITE" id="PS50222">
    <property type="entry name" value="EF_HAND_2"/>
    <property type="match status" value="8"/>
</dbReference>
<feature type="domain" description="EF-hand" evidence="3">
    <location>
        <begin position="557"/>
        <end position="592"/>
    </location>
</feature>
<evidence type="ECO:0000256" key="1">
    <source>
        <dbReference type="ARBA" id="ARBA00022837"/>
    </source>
</evidence>
<sequence length="1929" mass="217651">MNWPEVDAETRQHVADALEAVVTRRPDKLHQTVADAFLAFSGVNLRDFESEFDAASRKQQLFETLDESGHPMSELSRQLLPLKTILASPQLLALNCQHKFMKHDEDRTGVLNLQQAYNSLMELAEDLCPEAMPSVESFGRWFAMLDQDDSGELDVGEFSCIVKYFITNVIDRAEVASGRLPKADTDELKQLLSDEARLRCLTHATYIKAAGHGDDTNTATSALQQVTGEVSRLVVPTQQQADRVLLMMRLRGRDIDGRLTEEALHEMVSIHLHSTWERSVIARGRVPASRLETIRLLLSNARELKHHVERSFHKYDADRSGEIEKEEAMLCLTDLAMVVCPDSIPDSEQFNFWWQMLGKADDGGLTFADFQSFVRDYLKYCHDKAVIHAGRLPKYMAELLSHLLKDATLFSEYCNESFNRQSNPTSHHLPRMQAYFALQDLAKRLCPDVLPDEESFASFWGMLHKGPKGQVDASDFRTLARHFFQTVVDRAEIYTARLPRRMLEYLRRQLADEARFVASCREDFSLFDVDGSGELDMEETWACLQALSARFCPDAVLSRSAFEVAFRVTDRDETGVLELTEFQDMVRSFLRNAIFQAETAAQQIPAVMTYYIQQVLTESEGSSIDNTLHSLCRSVFCQRRVELDHRTLTTIEHGAMTPTRNRTPSPLFLRDDDGAGHGEGVLGRSAALLCLQDIAQAISPNVVPTSDEFDLWWVQVEEQGGMAVNKRLSLDGLTMLAQMYLRNHIHRHEMRVWRLSPPLHSHVQTLLLKPGIMQRVTKCQLRAKLTKTESRTALQRLLHQLLQCPDLSEEEFDLYWSDSLTQQQVVPADMSHKASQLSPRRHTSFGVVSGARLLAGREEHRVEFGSLVERYLTDRLAVASIMEAQLTPALTRGLQSFLSFRRKRAFRRVCDSAFREYATGTSPPQLLSRAPSHHHHSCTSASSTQQQTEKLRLSPLLAYKALECVSNVLCPDRPPDPVAFHRWWSLIGKTHSSDDDLTKDSSISIGEFRELCRQYFLFVAEKSVISSFLIPPAMVEDLQRLIRKTELLEGLIDQIFHEFGQRQRSVPSHAPSSIGPYVYLTPTGVLKGLEMLCYRYVPHRRPTQEEVVHWLAFHSVDRADPSMPSPLRASFNRCRSLGGGGVKCEVDRDAFTAIIRDFIVALLERHASAEWRFPDSQIRYMSMQLGDDRKEHRQASCRPAFVRLAGSEPSAKLPREEAFDCVREVMDWGCFAVSVTQSEVRFWCHVLKVGEQLDLSQVEEVIHMITQTIIERAAISASRLSSHTQHLLSAAIEAAPLPSLSSSLRSAPGVKGGVTGGCTSMLRREVMDVFRAADVDRSNGLDSEEVLICLQDLVARLSECNEFRMQHETYRVFRMLMEKVHGVPRTAVLSVDGLSKMTDAFLRHVIDAAYICKGQLPKKMLSGLRRVSAKPQIFEPLVDDIFERFDIDDSGQLERHEGLCCLQALSRVICPTAPPSLEDYDRLWTMADGDDSGTLAKDEFAKLMRGFIDETIERAEIRTLKLPKLLLTYLEHVTSEEGIIELEKRAEAYFLDHQPQANEYGKIDRRVALRLLKSLAEKYTLGVTLTMDEVQHSWMQHDKDNDGTASLEEFNLMLQSILLSFTERATMADSRLPPRLIRAVQRLQLDDQLLETKAMAAFRAADKSGEGQLTKDEALKALKVLGSRFCADIAQFYGLLEDLMADMFPVSVDDRLNASQTISPSIRSSSPSPPPLPGRAVPSAAAGMVPRAIGAALISYDQFKRLLRSFLEVCVLRSEVANGIVSSRTFTLLQKLTARRSPAIFGEVCMGLSAAHDTDGSGLLDAHESLLALQDLSENICPEASLSLIDLMDLRQRVLHGRDGDEIDLAKFQLLVRELMATVVERARLMSADDEMKKDIMTAHTRKKGRQTKEMSMSSPPVPLRSDRPKRTR</sequence>
<dbReference type="Proteomes" id="UP000041254">
    <property type="component" value="Unassembled WGS sequence"/>
</dbReference>
<dbReference type="PANTHER" id="PTHR23064">
    <property type="entry name" value="TROPONIN"/>
    <property type="match status" value="1"/>
</dbReference>
<dbReference type="Gene3D" id="1.10.238.10">
    <property type="entry name" value="EF-hand"/>
    <property type="match status" value="4"/>
</dbReference>
<feature type="domain" description="EF-hand" evidence="3">
    <location>
        <begin position="1649"/>
        <end position="1684"/>
    </location>
</feature>
<evidence type="ECO:0000256" key="2">
    <source>
        <dbReference type="SAM" id="MobiDB-lite"/>
    </source>
</evidence>